<dbReference type="PANTHER" id="PTHR46630:SF1">
    <property type="entry name" value="TETRATRICOPEPTIDE REPEAT PROTEIN 29"/>
    <property type="match status" value="1"/>
</dbReference>
<evidence type="ECO:0000256" key="6">
    <source>
        <dbReference type="PROSITE-ProRule" id="PRU00339"/>
    </source>
</evidence>
<keyword evidence="3" id="KW-0677">Repeat</keyword>
<evidence type="ECO:0000256" key="2">
    <source>
        <dbReference type="ARBA" id="ARBA00022490"/>
    </source>
</evidence>
<evidence type="ECO:0000256" key="5">
    <source>
        <dbReference type="ARBA" id="ARBA00038253"/>
    </source>
</evidence>
<dbReference type="InterPro" id="IPR000792">
    <property type="entry name" value="Tscrpt_reg_LuxR_C"/>
</dbReference>
<evidence type="ECO:0000256" key="4">
    <source>
        <dbReference type="ARBA" id="ARBA00022803"/>
    </source>
</evidence>
<dbReference type="Pfam" id="PF13181">
    <property type="entry name" value="TPR_8"/>
    <property type="match status" value="1"/>
</dbReference>
<feature type="chain" id="PRO_5045750626" description="HTH luxR-type domain-containing protein" evidence="9">
    <location>
        <begin position="20"/>
        <end position="609"/>
    </location>
</feature>
<evidence type="ECO:0000259" key="10">
    <source>
        <dbReference type="SMART" id="SM00421"/>
    </source>
</evidence>
<dbReference type="SMART" id="SM00028">
    <property type="entry name" value="TPR"/>
    <property type="match status" value="4"/>
</dbReference>
<keyword evidence="8" id="KW-0472">Membrane</keyword>
<dbReference type="InterPro" id="IPR011990">
    <property type="entry name" value="TPR-like_helical_dom_sf"/>
</dbReference>
<feature type="domain" description="HTH luxR-type" evidence="10">
    <location>
        <begin position="549"/>
        <end position="606"/>
    </location>
</feature>
<feature type="coiled-coil region" evidence="7">
    <location>
        <begin position="373"/>
        <end position="412"/>
    </location>
</feature>
<dbReference type="PROSITE" id="PS50005">
    <property type="entry name" value="TPR"/>
    <property type="match status" value="1"/>
</dbReference>
<dbReference type="Gene3D" id="1.25.40.10">
    <property type="entry name" value="Tetratricopeptide repeat domain"/>
    <property type="match status" value="2"/>
</dbReference>
<dbReference type="EMBL" id="BAABCS010000010">
    <property type="protein sequence ID" value="GAA4047870.1"/>
    <property type="molecule type" value="Genomic_DNA"/>
</dbReference>
<dbReference type="SMART" id="SM00421">
    <property type="entry name" value="HTH_LUXR"/>
    <property type="match status" value="1"/>
</dbReference>
<name>A0ABP7UMU2_9FLAO</name>
<reference evidence="12" key="1">
    <citation type="journal article" date="2019" name="Int. J. Syst. Evol. Microbiol.">
        <title>The Global Catalogue of Microorganisms (GCM) 10K type strain sequencing project: providing services to taxonomists for standard genome sequencing and annotation.</title>
        <authorList>
            <consortium name="The Broad Institute Genomics Platform"/>
            <consortium name="The Broad Institute Genome Sequencing Center for Infectious Disease"/>
            <person name="Wu L."/>
            <person name="Ma J."/>
        </authorList>
    </citation>
    <scope>NUCLEOTIDE SEQUENCE [LARGE SCALE GENOMIC DNA]</scope>
    <source>
        <strain evidence="12">JCM 17068</strain>
    </source>
</reference>
<evidence type="ECO:0000256" key="7">
    <source>
        <dbReference type="SAM" id="Coils"/>
    </source>
</evidence>
<evidence type="ECO:0000256" key="3">
    <source>
        <dbReference type="ARBA" id="ARBA00022737"/>
    </source>
</evidence>
<keyword evidence="8" id="KW-0812">Transmembrane</keyword>
<evidence type="ECO:0000256" key="1">
    <source>
        <dbReference type="ARBA" id="ARBA00004496"/>
    </source>
</evidence>
<keyword evidence="4 6" id="KW-0802">TPR repeat</keyword>
<dbReference type="InterPro" id="IPR019734">
    <property type="entry name" value="TPR_rpt"/>
</dbReference>
<comment type="caution">
    <text evidence="11">The sequence shown here is derived from an EMBL/GenBank/DDBJ whole genome shotgun (WGS) entry which is preliminary data.</text>
</comment>
<comment type="similarity">
    <text evidence="5">Belongs to the Rap family.</text>
</comment>
<evidence type="ECO:0000256" key="9">
    <source>
        <dbReference type="SAM" id="SignalP"/>
    </source>
</evidence>
<protein>
    <recommendedName>
        <fullName evidence="10">HTH luxR-type domain-containing protein</fullName>
    </recommendedName>
</protein>
<dbReference type="InterPro" id="IPR016032">
    <property type="entry name" value="Sig_transdc_resp-reg_C-effctor"/>
</dbReference>
<organism evidence="11 12">
    <name type="scientific">Flavobacterium chungnamense</name>
    <dbReference type="NCBI Taxonomy" id="706182"/>
    <lineage>
        <taxon>Bacteria</taxon>
        <taxon>Pseudomonadati</taxon>
        <taxon>Bacteroidota</taxon>
        <taxon>Flavobacteriia</taxon>
        <taxon>Flavobacteriales</taxon>
        <taxon>Flavobacteriaceae</taxon>
        <taxon>Flavobacterium</taxon>
    </lineage>
</organism>
<keyword evidence="12" id="KW-1185">Reference proteome</keyword>
<feature type="repeat" description="TPR" evidence="6">
    <location>
        <begin position="62"/>
        <end position="95"/>
    </location>
</feature>
<keyword evidence="7" id="KW-0175">Coiled coil</keyword>
<accession>A0ABP7UMU2</accession>
<dbReference type="PANTHER" id="PTHR46630">
    <property type="entry name" value="TETRATRICOPEPTIDE REPEAT PROTEIN 29"/>
    <property type="match status" value="1"/>
</dbReference>
<keyword evidence="8" id="KW-1133">Transmembrane helix</keyword>
<dbReference type="SUPFAM" id="SSF48452">
    <property type="entry name" value="TPR-like"/>
    <property type="match status" value="2"/>
</dbReference>
<dbReference type="InterPro" id="IPR036388">
    <property type="entry name" value="WH-like_DNA-bd_sf"/>
</dbReference>
<dbReference type="Proteomes" id="UP001500426">
    <property type="component" value="Unassembled WGS sequence"/>
</dbReference>
<dbReference type="SUPFAM" id="SSF46894">
    <property type="entry name" value="C-terminal effector domain of the bipartite response regulators"/>
    <property type="match status" value="1"/>
</dbReference>
<evidence type="ECO:0000313" key="12">
    <source>
        <dbReference type="Proteomes" id="UP001500426"/>
    </source>
</evidence>
<evidence type="ECO:0000313" key="11">
    <source>
        <dbReference type="EMBL" id="GAA4047870.1"/>
    </source>
</evidence>
<feature type="signal peptide" evidence="9">
    <location>
        <begin position="1"/>
        <end position="19"/>
    </location>
</feature>
<gene>
    <name evidence="11" type="ORF">GCM10022388_11880</name>
</gene>
<comment type="subcellular location">
    <subcellularLocation>
        <location evidence="1">Cytoplasm</location>
    </subcellularLocation>
</comment>
<dbReference type="Gene3D" id="1.10.10.10">
    <property type="entry name" value="Winged helix-like DNA-binding domain superfamily/Winged helix DNA-binding domain"/>
    <property type="match status" value="1"/>
</dbReference>
<keyword evidence="2" id="KW-0963">Cytoplasm</keyword>
<proteinExistence type="inferred from homology"/>
<sequence length="609" mass="71466">MFKKVFFFIFLLNISLLFAQSNQVYNGYYKRFLKVQFSNTKLAKKYLDSILLLPKLPDSIICKTYNDVGIYHATIGDYDSAIRYFEKSYAFDPNCGVKTKANILCNIANTQKLFGKYDLAIANLHRSKKLYGSISDEKNLLKIESEICSVYYSKSDFNKALEISSELLPKLEALGDKKLLNIQLLRQANIEFNVGDFENAIVNYNKTLPYFGKDIDNNLQNKYVAIMNIGSCYSELGKSKALHYFSIALKGFRVISDSRNEFFCMGRIGKYYYKIKNYKKATPYLKKSFDYMYANLPHISLEIFTFYLNSLQKQNSFSEIEELLALDAAIMLSQANLQEKIFYYETLATLYGKFGDKASEYSALKSLQTLYAERQKENTFEELQKKLNQYNIKNEINKNRNLELQVSNLKLQNTIIWILILFTVLLISYFFDKYKKKNKIQGLILMQLQQEKELNEQNNLLKDEQLKLEGELLRIKERELTALQLKIFQIKSNIIDFLQSNIIKTNDKELKNIIVKIESFFNNDDYWREFEIRFTNMHPDFTIKIKKTYPVLTKKDIDFLSLIKLNLNNKEIATLINISYESVISKKYLLRKKMNFSSENELVEYVNEL</sequence>
<keyword evidence="9" id="KW-0732">Signal</keyword>
<evidence type="ECO:0000256" key="8">
    <source>
        <dbReference type="SAM" id="Phobius"/>
    </source>
</evidence>
<feature type="transmembrane region" description="Helical" evidence="8">
    <location>
        <begin position="414"/>
        <end position="431"/>
    </location>
</feature>
<dbReference type="InterPro" id="IPR051476">
    <property type="entry name" value="Bac_ResReg_Asp_Phosphatase"/>
</dbReference>